<comment type="caution">
    <text evidence="2">The sequence shown here is derived from an EMBL/GenBank/DDBJ whole genome shotgun (WGS) entry which is preliminary data.</text>
</comment>
<name>A0A645DUK8_9ZZZZ</name>
<dbReference type="FunFam" id="3.40.630.30:FF:000165">
    <property type="entry name" value="IAA acetyltransferase"/>
    <property type="match status" value="1"/>
</dbReference>
<dbReference type="SUPFAM" id="SSF55729">
    <property type="entry name" value="Acyl-CoA N-acyltransferases (Nat)"/>
    <property type="match status" value="1"/>
</dbReference>
<evidence type="ECO:0000259" key="1">
    <source>
        <dbReference type="PROSITE" id="PS51186"/>
    </source>
</evidence>
<dbReference type="InterPro" id="IPR016181">
    <property type="entry name" value="Acyl_CoA_acyltransferase"/>
</dbReference>
<organism evidence="2">
    <name type="scientific">bioreactor metagenome</name>
    <dbReference type="NCBI Taxonomy" id="1076179"/>
    <lineage>
        <taxon>unclassified sequences</taxon>
        <taxon>metagenomes</taxon>
        <taxon>ecological metagenomes</taxon>
    </lineage>
</organism>
<dbReference type="CDD" id="cd04301">
    <property type="entry name" value="NAT_SF"/>
    <property type="match status" value="1"/>
</dbReference>
<dbReference type="GO" id="GO:0016747">
    <property type="term" value="F:acyltransferase activity, transferring groups other than amino-acyl groups"/>
    <property type="evidence" value="ECO:0007669"/>
    <property type="project" value="InterPro"/>
</dbReference>
<keyword evidence="2" id="KW-0012">Acyltransferase</keyword>
<dbReference type="EMBL" id="VSSQ01039922">
    <property type="protein sequence ID" value="MPM93067.1"/>
    <property type="molecule type" value="Genomic_DNA"/>
</dbReference>
<dbReference type="AlphaFoldDB" id="A0A645DUK8"/>
<proteinExistence type="predicted"/>
<keyword evidence="2" id="KW-0808">Transferase</keyword>
<sequence length="147" mass="17226">MRIEKITHNKKQYLDLLLLADEQEDMIDRYLESGDMFALYDDDLKTVCVVVAIDEETCELKNLATYKKYQGKGYAKAMIKFVSDYYKDNYKTMLVGTGETPSILTFYESCEFGKSHSIKNFFTDNYDHPIFEEGIQLIDMVYLKKEL</sequence>
<feature type="domain" description="N-acetyltransferase" evidence="1">
    <location>
        <begin position="1"/>
        <end position="147"/>
    </location>
</feature>
<evidence type="ECO:0000313" key="2">
    <source>
        <dbReference type="EMBL" id="MPM93067.1"/>
    </source>
</evidence>
<dbReference type="EC" id="2.3.1.-" evidence="2"/>
<dbReference type="PROSITE" id="PS51186">
    <property type="entry name" value="GNAT"/>
    <property type="match status" value="1"/>
</dbReference>
<dbReference type="InterPro" id="IPR000182">
    <property type="entry name" value="GNAT_dom"/>
</dbReference>
<gene>
    <name evidence="2" type="primary">yvbK_13</name>
    <name evidence="2" type="ORF">SDC9_140203</name>
</gene>
<reference evidence="2" key="1">
    <citation type="submission" date="2019-08" db="EMBL/GenBank/DDBJ databases">
        <authorList>
            <person name="Kucharzyk K."/>
            <person name="Murdoch R.W."/>
            <person name="Higgins S."/>
            <person name="Loffler F."/>
        </authorList>
    </citation>
    <scope>NUCLEOTIDE SEQUENCE</scope>
</reference>
<dbReference type="Pfam" id="PF13508">
    <property type="entry name" value="Acetyltransf_7"/>
    <property type="match status" value="1"/>
</dbReference>
<protein>
    <submittedName>
        <fullName evidence="2">Putative N-acetyltransferase YvbK</fullName>
        <ecNumber evidence="2">2.3.1.-</ecNumber>
    </submittedName>
</protein>
<accession>A0A645DUK8</accession>
<dbReference type="Gene3D" id="3.40.630.30">
    <property type="match status" value="1"/>
</dbReference>